<dbReference type="EMBL" id="LXQA011072904">
    <property type="protein sequence ID" value="MCI83683.1"/>
    <property type="molecule type" value="Genomic_DNA"/>
</dbReference>
<comment type="caution">
    <text evidence="1">The sequence shown here is derived from an EMBL/GenBank/DDBJ whole genome shotgun (WGS) entry which is preliminary data.</text>
</comment>
<dbReference type="AlphaFoldDB" id="A0A392V8B9"/>
<protein>
    <recommendedName>
        <fullName evidence="3">CCHC-type domain-containing protein</fullName>
    </recommendedName>
</protein>
<accession>A0A392V8B9</accession>
<sequence length="59" mass="6599">MGNQEITVPKRKTMGECIIEAKLEAIKRQLELLTPPLCGCCGLVGHESEECPTRNLWDD</sequence>
<reference evidence="1 2" key="1">
    <citation type="journal article" date="2018" name="Front. Plant Sci.">
        <title>Red Clover (Trifolium pratense) and Zigzag Clover (T. medium) - A Picture of Genomic Similarities and Differences.</title>
        <authorList>
            <person name="Dluhosova J."/>
            <person name="Istvanek J."/>
            <person name="Nedelnik J."/>
            <person name="Repkova J."/>
        </authorList>
    </citation>
    <scope>NUCLEOTIDE SEQUENCE [LARGE SCALE GENOMIC DNA]</scope>
    <source>
        <strain evidence="2">cv. 10/8</strain>
        <tissue evidence="1">Leaf</tissue>
    </source>
</reference>
<name>A0A392V8B9_9FABA</name>
<organism evidence="1 2">
    <name type="scientific">Trifolium medium</name>
    <dbReference type="NCBI Taxonomy" id="97028"/>
    <lineage>
        <taxon>Eukaryota</taxon>
        <taxon>Viridiplantae</taxon>
        <taxon>Streptophyta</taxon>
        <taxon>Embryophyta</taxon>
        <taxon>Tracheophyta</taxon>
        <taxon>Spermatophyta</taxon>
        <taxon>Magnoliopsida</taxon>
        <taxon>eudicotyledons</taxon>
        <taxon>Gunneridae</taxon>
        <taxon>Pentapetalae</taxon>
        <taxon>rosids</taxon>
        <taxon>fabids</taxon>
        <taxon>Fabales</taxon>
        <taxon>Fabaceae</taxon>
        <taxon>Papilionoideae</taxon>
        <taxon>50 kb inversion clade</taxon>
        <taxon>NPAAA clade</taxon>
        <taxon>Hologalegina</taxon>
        <taxon>IRL clade</taxon>
        <taxon>Trifolieae</taxon>
        <taxon>Trifolium</taxon>
    </lineage>
</organism>
<dbReference type="Proteomes" id="UP000265520">
    <property type="component" value="Unassembled WGS sequence"/>
</dbReference>
<evidence type="ECO:0008006" key="3">
    <source>
        <dbReference type="Google" id="ProtNLM"/>
    </source>
</evidence>
<proteinExistence type="predicted"/>
<keyword evidence="2" id="KW-1185">Reference proteome</keyword>
<evidence type="ECO:0000313" key="2">
    <source>
        <dbReference type="Proteomes" id="UP000265520"/>
    </source>
</evidence>
<evidence type="ECO:0000313" key="1">
    <source>
        <dbReference type="EMBL" id="MCI83683.1"/>
    </source>
</evidence>
<feature type="non-terminal residue" evidence="1">
    <location>
        <position position="59"/>
    </location>
</feature>